<accession>A0AAU7LXV4</accession>
<protein>
    <submittedName>
        <fullName evidence="1">DUF1513 domain-containing protein</fullName>
    </submittedName>
</protein>
<dbReference type="InterPro" id="IPR011044">
    <property type="entry name" value="Quino_amine_DH_bsu"/>
</dbReference>
<dbReference type="Pfam" id="PF07433">
    <property type="entry name" value="DUF1513"/>
    <property type="match status" value="1"/>
</dbReference>
<reference evidence="1" key="1">
    <citation type="submission" date="2024-05" db="EMBL/GenBank/DDBJ databases">
        <authorList>
            <person name="Bunk B."/>
            <person name="Swiderski J."/>
            <person name="Sproer C."/>
            <person name="Thiel V."/>
        </authorList>
    </citation>
    <scope>NUCLEOTIDE SEQUENCE</scope>
    <source>
        <strain evidence="1">DSM 17735</strain>
    </source>
</reference>
<gene>
    <name evidence="1" type="ORF">ABLV49_07980</name>
</gene>
<name>A0AAU7LXV4_9BURK</name>
<evidence type="ECO:0000313" key="1">
    <source>
        <dbReference type="EMBL" id="XBP71723.1"/>
    </source>
</evidence>
<dbReference type="RefSeq" id="WP_349281081.1">
    <property type="nucleotide sequence ID" value="NZ_CBCSCU010000023.1"/>
</dbReference>
<dbReference type="InterPro" id="IPR015943">
    <property type="entry name" value="WD40/YVTN_repeat-like_dom_sf"/>
</dbReference>
<sequence length="385" mass="40367">MSTRRAALGMLGGLGGLGLVPWLCSAATRPADSPPSALLVAAWEGAGGFAIGVLSPQAQGALDTLGIVQSIAVPTRAHGVLALPDETLLAVARRPGDWLLRWSPQGGKPVQWQWADPGRAFNGHVIASPDGQRLYTTETDLETGAGLVGVRDARSLAKIEEWPTFGIDSHELIWDEADPAHPALLVANGGVPTRPETGRAKLDMDQMDSSLVRLDAGTGALLGQWRLADKRLSLRHLAWQGASDAKHPPLLGIALQAEHEAAAQKNQAPVLALFNGSALKPFEAATSLAGYGGAICALKDGWAVGCPRVHGLALFNTDGSWRELVALPHACAVAAGDKGCWAGGQNDALWINGSSGAARLPHKMMPGDVRLDNHWACLPPSPRRA</sequence>
<proteinExistence type="predicted"/>
<dbReference type="AlphaFoldDB" id="A0AAU7LXV4"/>
<dbReference type="EMBL" id="CP157675">
    <property type="protein sequence ID" value="XBP71723.1"/>
    <property type="molecule type" value="Genomic_DNA"/>
</dbReference>
<organism evidence="1">
    <name type="scientific">Polaromonas hydrogenivorans</name>
    <dbReference type="NCBI Taxonomy" id="335476"/>
    <lineage>
        <taxon>Bacteria</taxon>
        <taxon>Pseudomonadati</taxon>
        <taxon>Pseudomonadota</taxon>
        <taxon>Betaproteobacteria</taxon>
        <taxon>Burkholderiales</taxon>
        <taxon>Comamonadaceae</taxon>
        <taxon>Polaromonas</taxon>
    </lineage>
</organism>
<dbReference type="Gene3D" id="2.130.10.10">
    <property type="entry name" value="YVTN repeat-like/Quinoprotein amine dehydrogenase"/>
    <property type="match status" value="1"/>
</dbReference>
<dbReference type="InterPro" id="IPR008311">
    <property type="entry name" value="UCP028101"/>
</dbReference>
<dbReference type="SUPFAM" id="SSF50969">
    <property type="entry name" value="YVTN repeat-like/Quinoprotein amine dehydrogenase"/>
    <property type="match status" value="1"/>
</dbReference>